<comment type="similarity">
    <text evidence="1">Belongs to the phosphosulfolactate synthase family.</text>
</comment>
<dbReference type="Gene3D" id="3.20.20.70">
    <property type="entry name" value="Aldolase class I"/>
    <property type="match status" value="1"/>
</dbReference>
<keyword evidence="3" id="KW-1185">Reference proteome</keyword>
<dbReference type="InterPro" id="IPR013785">
    <property type="entry name" value="Aldolase_TIM"/>
</dbReference>
<dbReference type="Proteomes" id="UP000315295">
    <property type="component" value="Unassembled WGS sequence"/>
</dbReference>
<sequence length="113" mass="12476">MECKSLGFDTIELNEGTLELPKETLLRFVRLIKIGGLKVKSQFAIRFNKSDIPVGDTAFGAYVISSPRSEFVEDVDLLITRAERCLEAGADMRTIDSDEVCKHAGSMHADIIA</sequence>
<protein>
    <submittedName>
        <fullName evidence="2">Uncharacterized protein</fullName>
    </submittedName>
</protein>
<organism evidence="2 3">
    <name type="scientific">Malus baccata</name>
    <name type="common">Siberian crab apple</name>
    <name type="synonym">Pyrus baccata</name>
    <dbReference type="NCBI Taxonomy" id="106549"/>
    <lineage>
        <taxon>Eukaryota</taxon>
        <taxon>Viridiplantae</taxon>
        <taxon>Streptophyta</taxon>
        <taxon>Embryophyta</taxon>
        <taxon>Tracheophyta</taxon>
        <taxon>Spermatophyta</taxon>
        <taxon>Magnoliopsida</taxon>
        <taxon>eudicotyledons</taxon>
        <taxon>Gunneridae</taxon>
        <taxon>Pentapetalae</taxon>
        <taxon>rosids</taxon>
        <taxon>fabids</taxon>
        <taxon>Rosales</taxon>
        <taxon>Rosaceae</taxon>
        <taxon>Amygdaloideae</taxon>
        <taxon>Maleae</taxon>
        <taxon>Malus</taxon>
    </lineage>
</organism>
<dbReference type="PANTHER" id="PTHR48413:SF1">
    <property type="entry name" value="PROTEIN HEAT-STRESS-ASSOCIATED 32"/>
    <property type="match status" value="1"/>
</dbReference>
<evidence type="ECO:0000313" key="3">
    <source>
        <dbReference type="Proteomes" id="UP000315295"/>
    </source>
</evidence>
<dbReference type="InterPro" id="IPR003830">
    <property type="entry name" value="ComA_synth"/>
</dbReference>
<accession>A0A540KSQ2</accession>
<name>A0A540KSQ2_MALBA</name>
<comment type="caution">
    <text evidence="2">The sequence shown here is derived from an EMBL/GenBank/DDBJ whole genome shotgun (WGS) entry which is preliminary data.</text>
</comment>
<dbReference type="Pfam" id="PF02679">
    <property type="entry name" value="ComA"/>
    <property type="match status" value="1"/>
</dbReference>
<reference evidence="2 3" key="1">
    <citation type="journal article" date="2019" name="G3 (Bethesda)">
        <title>Sequencing of a Wild Apple (Malus baccata) Genome Unravels the Differences Between Cultivated and Wild Apple Species Regarding Disease Resistance and Cold Tolerance.</title>
        <authorList>
            <person name="Chen X."/>
        </authorList>
    </citation>
    <scope>NUCLEOTIDE SEQUENCE [LARGE SCALE GENOMIC DNA]</scope>
    <source>
        <strain evidence="3">cv. Shandingzi</strain>
        <tissue evidence="2">Leaves</tissue>
    </source>
</reference>
<proteinExistence type="inferred from homology"/>
<dbReference type="AlphaFoldDB" id="A0A540KSQ2"/>
<evidence type="ECO:0000313" key="2">
    <source>
        <dbReference type="EMBL" id="TQD77264.1"/>
    </source>
</evidence>
<dbReference type="SUPFAM" id="SSF102110">
    <property type="entry name" value="(2r)-phospho-3-sulfolactate synthase ComA"/>
    <property type="match status" value="1"/>
</dbReference>
<evidence type="ECO:0000256" key="1">
    <source>
        <dbReference type="ARBA" id="ARBA00010424"/>
    </source>
</evidence>
<dbReference type="PANTHER" id="PTHR48413">
    <property type="match status" value="1"/>
</dbReference>
<dbReference type="InterPro" id="IPR036112">
    <property type="entry name" value="ComA_synth_sf"/>
</dbReference>
<gene>
    <name evidence="2" type="ORF">C1H46_037205</name>
</gene>
<dbReference type="EMBL" id="VIEB01000974">
    <property type="protein sequence ID" value="TQD77264.1"/>
    <property type="molecule type" value="Genomic_DNA"/>
</dbReference>